<protein>
    <submittedName>
        <fullName evidence="1">Uncharacterized protein</fullName>
    </submittedName>
</protein>
<reference evidence="2" key="1">
    <citation type="submission" date="2016-10" db="EMBL/GenBank/DDBJ databases">
        <authorList>
            <person name="Varghese N."/>
            <person name="Submissions S."/>
        </authorList>
    </citation>
    <scope>NUCLEOTIDE SEQUENCE [LARGE SCALE GENOMIC DNA]</scope>
    <source>
        <strain evidence="2">NLAE-zl-G277</strain>
    </source>
</reference>
<evidence type="ECO:0000313" key="1">
    <source>
        <dbReference type="EMBL" id="SEU13720.1"/>
    </source>
</evidence>
<gene>
    <name evidence="1" type="ORF">SAMN05216313_13518</name>
</gene>
<name>A0A1I0JSI8_9FIRM</name>
<dbReference type="STRING" id="460384.SAMN05216313_13518"/>
<dbReference type="AlphaFoldDB" id="A0A1I0JSI8"/>
<evidence type="ECO:0000313" key="2">
    <source>
        <dbReference type="Proteomes" id="UP000198508"/>
    </source>
</evidence>
<dbReference type="Proteomes" id="UP000198508">
    <property type="component" value="Unassembled WGS sequence"/>
</dbReference>
<dbReference type="RefSeq" id="WP_092369935.1">
    <property type="nucleotide sequence ID" value="NZ_DAINWJ010000167.1"/>
</dbReference>
<accession>A0A1I0JSI8</accession>
<sequence>MFDPHSNAVYFARYNAICTRYVLLTDQALIDRWKYHQLRSRRREDGDWIAFSVCEDLLRQRGNPYLDNHYPKD</sequence>
<organism evidence="1 2">
    <name type="scientific">Enterocloster lavalensis</name>
    <dbReference type="NCBI Taxonomy" id="460384"/>
    <lineage>
        <taxon>Bacteria</taxon>
        <taxon>Bacillati</taxon>
        <taxon>Bacillota</taxon>
        <taxon>Clostridia</taxon>
        <taxon>Lachnospirales</taxon>
        <taxon>Lachnospiraceae</taxon>
        <taxon>Enterocloster</taxon>
    </lineage>
</organism>
<keyword evidence="2" id="KW-1185">Reference proteome</keyword>
<proteinExistence type="predicted"/>
<dbReference type="EMBL" id="FOIM01000035">
    <property type="protein sequence ID" value="SEU13720.1"/>
    <property type="molecule type" value="Genomic_DNA"/>
</dbReference>
<dbReference type="GeneID" id="93277819"/>